<sequence>MEPWPLRHLVLRTPRLELRPDDDASLLELCELALGGVHPPEQMPFLIPWTDAEPEDMVGKIMRYHWGERAGCEPGSWGINFLVRRDGELIGSQGLYAKQFAVTREVSTGSWLGQRFQRHGFGTEMRAAVLLFAFDHLAAIQARSAAFTDNVNSLRVSEKLGYLPDGSDTAVRRGERAVETRLLLTRQRFAGFRPDWTLEVDGLDGCRGLLLGGTTTNDS</sequence>
<dbReference type="Proteomes" id="UP000292003">
    <property type="component" value="Unassembled WGS sequence"/>
</dbReference>
<evidence type="ECO:0000259" key="1">
    <source>
        <dbReference type="PROSITE" id="PS51186"/>
    </source>
</evidence>
<feature type="domain" description="N-acetyltransferase" evidence="1">
    <location>
        <begin position="16"/>
        <end position="185"/>
    </location>
</feature>
<dbReference type="SUPFAM" id="SSF55729">
    <property type="entry name" value="Acyl-CoA N-acyltransferases (Nat)"/>
    <property type="match status" value="1"/>
</dbReference>
<comment type="caution">
    <text evidence="2">The sequence shown here is derived from an EMBL/GenBank/DDBJ whole genome shotgun (WGS) entry which is preliminary data.</text>
</comment>
<organism evidence="2 3">
    <name type="scientific">Amycolatopsis suaedae</name>
    <dbReference type="NCBI Taxonomy" id="2510978"/>
    <lineage>
        <taxon>Bacteria</taxon>
        <taxon>Bacillati</taxon>
        <taxon>Actinomycetota</taxon>
        <taxon>Actinomycetes</taxon>
        <taxon>Pseudonocardiales</taxon>
        <taxon>Pseudonocardiaceae</taxon>
        <taxon>Amycolatopsis</taxon>
    </lineage>
</organism>
<proteinExistence type="predicted"/>
<name>A0A4Q7J5A1_9PSEU</name>
<dbReference type="InterPro" id="IPR016181">
    <property type="entry name" value="Acyl_CoA_acyltransferase"/>
</dbReference>
<dbReference type="PROSITE" id="PS51186">
    <property type="entry name" value="GNAT"/>
    <property type="match status" value="1"/>
</dbReference>
<dbReference type="Pfam" id="PF13302">
    <property type="entry name" value="Acetyltransf_3"/>
    <property type="match status" value="1"/>
</dbReference>
<evidence type="ECO:0000313" key="3">
    <source>
        <dbReference type="Proteomes" id="UP000292003"/>
    </source>
</evidence>
<dbReference type="InterPro" id="IPR051908">
    <property type="entry name" value="Ribosomal_N-acetyltransferase"/>
</dbReference>
<dbReference type="Gene3D" id="3.40.630.30">
    <property type="match status" value="1"/>
</dbReference>
<dbReference type="InterPro" id="IPR000182">
    <property type="entry name" value="GNAT_dom"/>
</dbReference>
<reference evidence="2 3" key="1">
    <citation type="submission" date="2019-02" db="EMBL/GenBank/DDBJ databases">
        <title>Draft genome sequence of Amycolatopsis sp. 8-3EHSu isolated from roots of Suaeda maritima.</title>
        <authorList>
            <person name="Duangmal K."/>
            <person name="Chantavorakit T."/>
        </authorList>
    </citation>
    <scope>NUCLEOTIDE SEQUENCE [LARGE SCALE GENOMIC DNA]</scope>
    <source>
        <strain evidence="2 3">8-3EHSu</strain>
    </source>
</reference>
<keyword evidence="2" id="KW-0808">Transferase</keyword>
<dbReference type="GO" id="GO:0008999">
    <property type="term" value="F:protein-N-terminal-alanine acetyltransferase activity"/>
    <property type="evidence" value="ECO:0007669"/>
    <property type="project" value="TreeGrafter"/>
</dbReference>
<evidence type="ECO:0000313" key="2">
    <source>
        <dbReference type="EMBL" id="RZQ62018.1"/>
    </source>
</evidence>
<dbReference type="OrthoDB" id="3466127at2"/>
<accession>A0A4Q7J5A1</accession>
<dbReference type="GO" id="GO:0005737">
    <property type="term" value="C:cytoplasm"/>
    <property type="evidence" value="ECO:0007669"/>
    <property type="project" value="TreeGrafter"/>
</dbReference>
<gene>
    <name evidence="2" type="ORF">EWH70_20705</name>
</gene>
<dbReference type="EMBL" id="SFCC01000010">
    <property type="protein sequence ID" value="RZQ62018.1"/>
    <property type="molecule type" value="Genomic_DNA"/>
</dbReference>
<dbReference type="AlphaFoldDB" id="A0A4Q7J5A1"/>
<keyword evidence="3" id="KW-1185">Reference proteome</keyword>
<dbReference type="GO" id="GO:1990189">
    <property type="term" value="F:protein N-terminal-serine acetyltransferase activity"/>
    <property type="evidence" value="ECO:0007669"/>
    <property type="project" value="TreeGrafter"/>
</dbReference>
<dbReference type="PANTHER" id="PTHR43441:SF11">
    <property type="entry name" value="RIBOSOMAL-PROTEIN-SERINE ACETYLTRANSFERASE"/>
    <property type="match status" value="1"/>
</dbReference>
<dbReference type="PANTHER" id="PTHR43441">
    <property type="entry name" value="RIBOSOMAL-PROTEIN-SERINE ACETYLTRANSFERASE"/>
    <property type="match status" value="1"/>
</dbReference>
<protein>
    <submittedName>
        <fullName evidence="2">N-acetyltransferase</fullName>
    </submittedName>
</protein>
<dbReference type="RefSeq" id="WP_130477110.1">
    <property type="nucleotide sequence ID" value="NZ_SFCC01000010.1"/>
</dbReference>